<reference evidence="2" key="1">
    <citation type="journal article" date="2022" name="bioRxiv">
        <title>Sequencing and chromosome-scale assembly of the giantPleurodeles waltlgenome.</title>
        <authorList>
            <person name="Brown T."/>
            <person name="Elewa A."/>
            <person name="Iarovenko S."/>
            <person name="Subramanian E."/>
            <person name="Araus A.J."/>
            <person name="Petzold A."/>
            <person name="Susuki M."/>
            <person name="Suzuki K.-i.T."/>
            <person name="Hayashi T."/>
            <person name="Toyoda A."/>
            <person name="Oliveira C."/>
            <person name="Osipova E."/>
            <person name="Leigh N.D."/>
            <person name="Simon A."/>
            <person name="Yun M.H."/>
        </authorList>
    </citation>
    <scope>NUCLEOTIDE SEQUENCE</scope>
    <source>
        <strain evidence="2">20211129_DDA</strain>
        <tissue evidence="2">Liver</tissue>
    </source>
</reference>
<dbReference type="Proteomes" id="UP001066276">
    <property type="component" value="Chromosome 4_2"/>
</dbReference>
<evidence type="ECO:0000256" key="1">
    <source>
        <dbReference type="SAM" id="MobiDB-lite"/>
    </source>
</evidence>
<comment type="caution">
    <text evidence="2">The sequence shown here is derived from an EMBL/GenBank/DDBJ whole genome shotgun (WGS) entry which is preliminary data.</text>
</comment>
<dbReference type="EMBL" id="JANPWB010000008">
    <property type="protein sequence ID" value="KAJ1164510.1"/>
    <property type="molecule type" value="Genomic_DNA"/>
</dbReference>
<protein>
    <submittedName>
        <fullName evidence="2">Uncharacterized protein</fullName>
    </submittedName>
</protein>
<evidence type="ECO:0000313" key="2">
    <source>
        <dbReference type="EMBL" id="KAJ1164510.1"/>
    </source>
</evidence>
<sequence>MQWPPHPQPGSRASPPSAERHTSVENQLLGLSQHRHKRVPPHALSSKVVGPPLSAPPEPGPKNAKNKKGERACSARCPPAPKQTRRRGKILLPAQAAAHAAPQPRPRLRARRLPATKSRPVRPGVHRGQIAVRCIVRNFWGASKLPP</sequence>
<feature type="region of interest" description="Disordered" evidence="1">
    <location>
        <begin position="1"/>
        <end position="124"/>
    </location>
</feature>
<accession>A0AAV7SKE1</accession>
<gene>
    <name evidence="2" type="ORF">NDU88_004947</name>
</gene>
<feature type="compositionally biased region" description="Low complexity" evidence="1">
    <location>
        <begin position="91"/>
        <end position="102"/>
    </location>
</feature>
<keyword evidence="3" id="KW-1185">Reference proteome</keyword>
<dbReference type="AlphaFoldDB" id="A0AAV7SKE1"/>
<name>A0AAV7SKE1_PLEWA</name>
<organism evidence="2 3">
    <name type="scientific">Pleurodeles waltl</name>
    <name type="common">Iberian ribbed newt</name>
    <dbReference type="NCBI Taxonomy" id="8319"/>
    <lineage>
        <taxon>Eukaryota</taxon>
        <taxon>Metazoa</taxon>
        <taxon>Chordata</taxon>
        <taxon>Craniata</taxon>
        <taxon>Vertebrata</taxon>
        <taxon>Euteleostomi</taxon>
        <taxon>Amphibia</taxon>
        <taxon>Batrachia</taxon>
        <taxon>Caudata</taxon>
        <taxon>Salamandroidea</taxon>
        <taxon>Salamandridae</taxon>
        <taxon>Pleurodelinae</taxon>
        <taxon>Pleurodeles</taxon>
    </lineage>
</organism>
<proteinExistence type="predicted"/>
<evidence type="ECO:0000313" key="3">
    <source>
        <dbReference type="Proteomes" id="UP001066276"/>
    </source>
</evidence>